<dbReference type="InterPro" id="IPR036907">
    <property type="entry name" value="5'-Nucleotdase_C_sf"/>
</dbReference>
<comment type="similarity">
    <text evidence="2">Belongs to the 5'-nucleotidase family.</text>
</comment>
<dbReference type="Gene3D" id="3.60.21.10">
    <property type="match status" value="1"/>
</dbReference>
<accession>A0ABT9N1P8</accession>
<reference evidence="5 6" key="1">
    <citation type="submission" date="2023-07" db="EMBL/GenBank/DDBJ databases">
        <title>Sequencing the genomes of 1000 actinobacteria strains.</title>
        <authorList>
            <person name="Klenk H.-P."/>
        </authorList>
    </citation>
    <scope>NUCLEOTIDE SEQUENCE [LARGE SCALE GENOMIC DNA]</scope>
    <source>
        <strain evidence="5 6">DSM 44710</strain>
    </source>
</reference>
<evidence type="ECO:0000256" key="1">
    <source>
        <dbReference type="ARBA" id="ARBA00022729"/>
    </source>
</evidence>
<keyword evidence="6" id="KW-1185">Reference proteome</keyword>
<dbReference type="InterPro" id="IPR004843">
    <property type="entry name" value="Calcineurin-like_PHP"/>
</dbReference>
<evidence type="ECO:0000259" key="4">
    <source>
        <dbReference type="Pfam" id="PF02872"/>
    </source>
</evidence>
<keyword evidence="2" id="KW-0547">Nucleotide-binding</keyword>
<sequence length="707" mass="71446">MRFTPSKAAVALAGAAALVATATPAQAAPATVDLQLLSINDFHGRLQSPATVNGQAVGGAAQLIGLVDQLRAANPNTAFISGGDNIGASTFVSAIDNDNPTLDVLNAGGLDVSAVGNHEFDKGMDDLLNRVIPRSRFDYLGANVYSNGVRALPAYSVQELGGVKVGYIGVVTVQTSELVSPDGIRGVEFRNPVAEANAVAAELSDGDAGNGEADVVVLLAHEGAAAENITSVEDLIGDPVFGQFMNAGADIDAIFSGHTHQPYAFIAPVPGTNKTRPVIQGGEYGKLISKVGLTVDTATGEVSASTAALVDVVGAPSNGTVAGLVNAAVANAAVLGARPLGEITADVKRAYTDGNENRGLESPLGNFVADVQLDGTRDAGRGGAQIAFMNPGGLRTDLLHAPDGVVTYSEAFSVQPFSNDVITQTLTGAQIKSVLEEQWQPEGASRPKLHLGVSEGFSYRYVVDAPRGSHVIASSIKLNGQTINPTATYRVTSNSFLASGGDNFTTLGQGTDRVTTGDNDLTMLTAYLAKYSPVTADQAPRSAVGPDCTQSITGTYKGALTVKSGLVCVTGATVRGAITILPGASLIVDGGTVQGAITALLGGTVEITNATVTGAITLIGGTGAVTVKGGTIKGAVSVLSGRGGVSLDTNRVSGAALLTGNTGTAANTVAANTVTGTLICTGNTPAPVNDGRRNTVKGINLGQCKGL</sequence>
<dbReference type="EMBL" id="JAUSRA010000001">
    <property type="protein sequence ID" value="MDP9797622.1"/>
    <property type="molecule type" value="Genomic_DNA"/>
</dbReference>
<evidence type="ECO:0000313" key="6">
    <source>
        <dbReference type="Proteomes" id="UP001240984"/>
    </source>
</evidence>
<feature type="domain" description="Calcineurin-like phosphoesterase" evidence="3">
    <location>
        <begin position="37"/>
        <end position="262"/>
    </location>
</feature>
<dbReference type="Gene3D" id="3.90.780.10">
    <property type="entry name" value="5'-Nucleotidase, C-terminal domain"/>
    <property type="match status" value="1"/>
</dbReference>
<dbReference type="Proteomes" id="UP001240984">
    <property type="component" value="Unassembled WGS sequence"/>
</dbReference>
<proteinExistence type="inferred from homology"/>
<dbReference type="InterPro" id="IPR006179">
    <property type="entry name" value="5_nucleotidase/apyrase"/>
</dbReference>
<dbReference type="RefSeq" id="WP_306835005.1">
    <property type="nucleotide sequence ID" value="NZ_JAUSRA010000001.1"/>
</dbReference>
<evidence type="ECO:0000256" key="2">
    <source>
        <dbReference type="RuleBase" id="RU362119"/>
    </source>
</evidence>
<feature type="domain" description="5'-Nucleotidase C-terminal" evidence="4">
    <location>
        <begin position="350"/>
        <end position="508"/>
    </location>
</feature>
<dbReference type="Pfam" id="PF00149">
    <property type="entry name" value="Metallophos"/>
    <property type="match status" value="1"/>
</dbReference>
<feature type="chain" id="PRO_5044983396" evidence="2">
    <location>
        <begin position="28"/>
        <end position="707"/>
    </location>
</feature>
<dbReference type="GO" id="GO:0008253">
    <property type="term" value="F:5'-nucleotidase activity"/>
    <property type="evidence" value="ECO:0007669"/>
    <property type="project" value="UniProtKB-EC"/>
</dbReference>
<dbReference type="SUPFAM" id="SSF56300">
    <property type="entry name" value="Metallo-dependent phosphatases"/>
    <property type="match status" value="1"/>
</dbReference>
<name>A0ABT9N1P8_9ACTN</name>
<dbReference type="InterPro" id="IPR008334">
    <property type="entry name" value="5'-Nucleotdase_C"/>
</dbReference>
<evidence type="ECO:0000313" key="5">
    <source>
        <dbReference type="EMBL" id="MDP9797622.1"/>
    </source>
</evidence>
<keyword evidence="1 2" id="KW-0732">Signal</keyword>
<evidence type="ECO:0000259" key="3">
    <source>
        <dbReference type="Pfam" id="PF00149"/>
    </source>
</evidence>
<dbReference type="PANTHER" id="PTHR11575:SF24">
    <property type="entry name" value="5'-NUCLEOTIDASE"/>
    <property type="match status" value="1"/>
</dbReference>
<dbReference type="Pfam" id="PF02872">
    <property type="entry name" value="5_nucleotid_C"/>
    <property type="match status" value="1"/>
</dbReference>
<comment type="caution">
    <text evidence="5">The sequence shown here is derived from an EMBL/GenBank/DDBJ whole genome shotgun (WGS) entry which is preliminary data.</text>
</comment>
<dbReference type="InterPro" id="IPR029052">
    <property type="entry name" value="Metallo-depent_PP-like"/>
</dbReference>
<gene>
    <name evidence="5" type="ORF">J2S43_006134</name>
</gene>
<keyword evidence="2 5" id="KW-0378">Hydrolase</keyword>
<protein>
    <submittedName>
        <fullName evidence="5">5'-nucleotidase</fullName>
        <ecNumber evidence="5">3.1.3.5</ecNumber>
    </submittedName>
</protein>
<dbReference type="EC" id="3.1.3.5" evidence="5"/>
<organism evidence="5 6">
    <name type="scientific">Catenuloplanes nepalensis</name>
    <dbReference type="NCBI Taxonomy" id="587533"/>
    <lineage>
        <taxon>Bacteria</taxon>
        <taxon>Bacillati</taxon>
        <taxon>Actinomycetota</taxon>
        <taxon>Actinomycetes</taxon>
        <taxon>Micromonosporales</taxon>
        <taxon>Micromonosporaceae</taxon>
        <taxon>Catenuloplanes</taxon>
    </lineage>
</organism>
<dbReference type="PANTHER" id="PTHR11575">
    <property type="entry name" value="5'-NUCLEOTIDASE-RELATED"/>
    <property type="match status" value="1"/>
</dbReference>
<feature type="signal peptide" evidence="2">
    <location>
        <begin position="1"/>
        <end position="27"/>
    </location>
</feature>
<dbReference type="SUPFAM" id="SSF55816">
    <property type="entry name" value="5'-nucleotidase (syn. UDP-sugar hydrolase), C-terminal domain"/>
    <property type="match status" value="1"/>
</dbReference>
<dbReference type="PRINTS" id="PR01607">
    <property type="entry name" value="APYRASEFAMLY"/>
</dbReference>